<dbReference type="Pfam" id="PF13692">
    <property type="entry name" value="Glyco_trans_1_4"/>
    <property type="match status" value="1"/>
</dbReference>
<keyword evidence="5" id="KW-1185">Reference proteome</keyword>
<dbReference type="PANTHER" id="PTHR12526:SF640">
    <property type="entry name" value="COLANIC ACID BIOSYNTHESIS GLYCOSYLTRANSFERASE WCAL-RELATED"/>
    <property type="match status" value="1"/>
</dbReference>
<keyword evidence="2" id="KW-0328">Glycosyltransferase</keyword>
<reference evidence="4 5" key="1">
    <citation type="submission" date="2023-01" db="EMBL/GenBank/DDBJ databases">
        <title>Complete genome sequence of Roseicyclus marinus strain Dej080120_10.</title>
        <authorList>
            <person name="Ueki S."/>
            <person name="Maruyama F."/>
        </authorList>
    </citation>
    <scope>NUCLEOTIDE SEQUENCE [LARGE SCALE GENOMIC DNA]</scope>
    <source>
        <strain evidence="4 5">Dej080120_10</strain>
    </source>
</reference>
<proteinExistence type="inferred from homology"/>
<evidence type="ECO:0000313" key="5">
    <source>
        <dbReference type="Proteomes" id="UP001337723"/>
    </source>
</evidence>
<dbReference type="SUPFAM" id="SSF53756">
    <property type="entry name" value="UDP-Glycosyltransferase/glycogen phosphorylase"/>
    <property type="match status" value="1"/>
</dbReference>
<comment type="similarity">
    <text evidence="1">Belongs to the glycosyltransferase group 1 family. Glycosyltransferase 4 subfamily.</text>
</comment>
<dbReference type="RefSeq" id="WP_338273037.1">
    <property type="nucleotide sequence ID" value="NZ_AP027266.1"/>
</dbReference>
<evidence type="ECO:0000313" key="4">
    <source>
        <dbReference type="EMBL" id="BDW86935.1"/>
    </source>
</evidence>
<protein>
    <submittedName>
        <fullName evidence="4">Glycosyl transferase family 1</fullName>
    </submittedName>
</protein>
<dbReference type="AlphaFoldDB" id="A0AA48HFT5"/>
<dbReference type="GO" id="GO:0016757">
    <property type="term" value="F:glycosyltransferase activity"/>
    <property type="evidence" value="ECO:0007669"/>
    <property type="project" value="UniProtKB-KW"/>
</dbReference>
<dbReference type="EMBL" id="AP027266">
    <property type="protein sequence ID" value="BDW86935.1"/>
    <property type="molecule type" value="Genomic_DNA"/>
</dbReference>
<accession>A0AA48HFT5</accession>
<dbReference type="KEGG" id="rmai:MACH21_31120"/>
<dbReference type="Proteomes" id="UP001337723">
    <property type="component" value="Chromosome"/>
</dbReference>
<evidence type="ECO:0000256" key="1">
    <source>
        <dbReference type="ARBA" id="ARBA00009481"/>
    </source>
</evidence>
<gene>
    <name evidence="4" type="primary">lpsB</name>
    <name evidence="4" type="ORF">MACH21_31120</name>
</gene>
<dbReference type="Gene3D" id="3.40.50.2000">
    <property type="entry name" value="Glycogen Phosphorylase B"/>
    <property type="match status" value="2"/>
</dbReference>
<keyword evidence="3 4" id="KW-0808">Transferase</keyword>
<evidence type="ECO:0000256" key="2">
    <source>
        <dbReference type="ARBA" id="ARBA00022676"/>
    </source>
</evidence>
<dbReference type="CDD" id="cd03801">
    <property type="entry name" value="GT4_PimA-like"/>
    <property type="match status" value="1"/>
</dbReference>
<dbReference type="PANTHER" id="PTHR12526">
    <property type="entry name" value="GLYCOSYLTRANSFERASE"/>
    <property type="match status" value="1"/>
</dbReference>
<name>A0AA48HFT5_9RHOB</name>
<evidence type="ECO:0000256" key="3">
    <source>
        <dbReference type="ARBA" id="ARBA00022679"/>
    </source>
</evidence>
<organism evidence="4 5">
    <name type="scientific">Roseicyclus marinus</name>
    <dbReference type="NCBI Taxonomy" id="2161673"/>
    <lineage>
        <taxon>Bacteria</taxon>
        <taxon>Pseudomonadati</taxon>
        <taxon>Pseudomonadota</taxon>
        <taxon>Alphaproteobacteria</taxon>
        <taxon>Rhodobacterales</taxon>
        <taxon>Roseobacteraceae</taxon>
        <taxon>Roseicyclus</taxon>
    </lineage>
</organism>
<sequence>MDHPDLSTIDVLAPNFKKRLSGVTATVVRLVPLQARDIAIAAVAPALPPHVPQVPMRALLTMSREGPSGARVWHARRNSEMLAGILLKRVLGKRLKLLFTSASQRRHTRYSKWLIGQMDHVISTSRRTAEYLERPSDVILHGIDLTGFAPAGDRAGLRARMGLPAGPLIGCFGRIRAQKGTGDFVKAMIEVLPEFPGACAIVMGRATEKHRAYERGLREQVLAAGLEDRILFKPEVPVHEIADWYRALDLFVAPQRWEGFGLTPLEAMACGVPVVATRVGAFEELVVPGRTGALIAPQDVGAMAGAVRGYLENPAEMLLQGEDARAHAVARFDIAGEAAAITAIYRKLLAG</sequence>